<dbReference type="EMBL" id="REGN01003807">
    <property type="protein sequence ID" value="RNA20671.1"/>
    <property type="molecule type" value="Genomic_DNA"/>
</dbReference>
<gene>
    <name evidence="1" type="ORF">BpHYR1_027763</name>
</gene>
<organism evidence="1 2">
    <name type="scientific">Brachionus plicatilis</name>
    <name type="common">Marine rotifer</name>
    <name type="synonym">Brachionus muelleri</name>
    <dbReference type="NCBI Taxonomy" id="10195"/>
    <lineage>
        <taxon>Eukaryota</taxon>
        <taxon>Metazoa</taxon>
        <taxon>Spiralia</taxon>
        <taxon>Gnathifera</taxon>
        <taxon>Rotifera</taxon>
        <taxon>Eurotatoria</taxon>
        <taxon>Monogononta</taxon>
        <taxon>Pseudotrocha</taxon>
        <taxon>Ploima</taxon>
        <taxon>Brachionidae</taxon>
        <taxon>Brachionus</taxon>
    </lineage>
</organism>
<dbReference type="Proteomes" id="UP000276133">
    <property type="component" value="Unassembled WGS sequence"/>
</dbReference>
<accession>A0A3M7RB55</accession>
<evidence type="ECO:0000313" key="2">
    <source>
        <dbReference type="Proteomes" id="UP000276133"/>
    </source>
</evidence>
<name>A0A3M7RB55_BRAPC</name>
<keyword evidence="2" id="KW-1185">Reference proteome</keyword>
<dbReference type="AlphaFoldDB" id="A0A3M7RB55"/>
<evidence type="ECO:0000313" key="1">
    <source>
        <dbReference type="EMBL" id="RNA20671.1"/>
    </source>
</evidence>
<proteinExistence type="predicted"/>
<sequence length="91" mass="10630">MAKNKIFENLKITLKICLRQSFGRLGWRPFVLKKKIIKNLNKMLNLKDLSNLVNPDSSVPENPCPSKKYCAMKSQNCSQNVRINYLNIEFR</sequence>
<protein>
    <submittedName>
        <fullName evidence="1">Uncharacterized protein</fullName>
    </submittedName>
</protein>
<reference evidence="1 2" key="1">
    <citation type="journal article" date="2018" name="Sci. Rep.">
        <title>Genomic signatures of local adaptation to the degree of environmental predictability in rotifers.</title>
        <authorList>
            <person name="Franch-Gras L."/>
            <person name="Hahn C."/>
            <person name="Garcia-Roger E.M."/>
            <person name="Carmona M.J."/>
            <person name="Serra M."/>
            <person name="Gomez A."/>
        </authorList>
    </citation>
    <scope>NUCLEOTIDE SEQUENCE [LARGE SCALE GENOMIC DNA]</scope>
    <source>
        <strain evidence="1">HYR1</strain>
    </source>
</reference>
<comment type="caution">
    <text evidence="1">The sequence shown here is derived from an EMBL/GenBank/DDBJ whole genome shotgun (WGS) entry which is preliminary data.</text>
</comment>